<feature type="coiled-coil region" evidence="3">
    <location>
        <begin position="61"/>
        <end position="187"/>
    </location>
</feature>
<dbReference type="InterPro" id="IPR028933">
    <property type="entry name" value="Lebercilin_dom"/>
</dbReference>
<feature type="compositionally biased region" description="Low complexity" evidence="4">
    <location>
        <begin position="483"/>
        <end position="501"/>
    </location>
</feature>
<evidence type="ECO:0000256" key="2">
    <source>
        <dbReference type="ARBA" id="ARBA00023054"/>
    </source>
</evidence>
<dbReference type="GeneID" id="109414264"/>
<feature type="compositionally biased region" description="Basic and acidic residues" evidence="4">
    <location>
        <begin position="344"/>
        <end position="365"/>
    </location>
</feature>
<feature type="compositionally biased region" description="Basic residues" evidence="4">
    <location>
        <begin position="334"/>
        <end position="343"/>
    </location>
</feature>
<feature type="compositionally biased region" description="Basic and acidic residues" evidence="4">
    <location>
        <begin position="502"/>
        <end position="512"/>
    </location>
</feature>
<evidence type="ECO:0000259" key="5">
    <source>
        <dbReference type="Pfam" id="PF15619"/>
    </source>
</evidence>
<evidence type="ECO:0000256" key="1">
    <source>
        <dbReference type="ARBA" id="ARBA00010229"/>
    </source>
</evidence>
<feature type="region of interest" description="Disordered" evidence="4">
    <location>
        <begin position="316"/>
        <end position="365"/>
    </location>
</feature>
<sequence>MSSSMRSSISMRSMESLYSNKSSNFSALHRRKAAAARQPAIVIASSSDVRHRVMSARMLRFKQLQNQLEVAHHQIAELTKDNRLLRALQKRQDSALSKYENSNAELPKLLHSHAEEIRTYQTKYRNLQNQNKELLNKLKQKDAQILTISDQNKHLIQLNKDKHLEERERLAERVRDLEARLIEKDNDNKLLVRRLQLESKNFKGQLQHEVLKQREIAQKLERAHHEIQRLNSVIEIYEKRTPSTLLKNSYLMKPPKPTSGQLIRLPNGSPVKPAFPMQNPAEPAPVTNMEIAPKKHTEELGDGDHKSLNPSPKMLKPLGTIEDPTPAVTPAKVSKSKKRHPIPKVREEQEHVGDDDNNGKEDEHHFDESFCKEFNQYALQTEAEFDEAIEHELSKLKNDIEVDGASNNLLRRRKQHFVTTEVSYEDDYEPDSSPEKNRGKMTDLFEHKLHLSELEEQIRNMGGPLLNGGLKKDKPYQNGKKVSSPGDTDVDSSTSTSASRDSSSKEFESMKREIRESIMKKECLLDTFCDEINGKDDHSKVHNGRSKDSLRRNQIDPKKKKNLLEALKAIDGDSFDK</sequence>
<feature type="region of interest" description="Disordered" evidence="4">
    <location>
        <begin position="462"/>
        <end position="512"/>
    </location>
</feature>
<dbReference type="Proteomes" id="UP000069940">
    <property type="component" value="Unassembled WGS sequence"/>
</dbReference>
<evidence type="ECO:0000313" key="6">
    <source>
        <dbReference type="EnsemblMetazoa" id="AALFPA23_002517.P2400"/>
    </source>
</evidence>
<accession>A0ABM1XSV9</accession>
<dbReference type="Pfam" id="PF15619">
    <property type="entry name" value="Lebercilin"/>
    <property type="match status" value="1"/>
</dbReference>
<feature type="domain" description="Lebercilin" evidence="5">
    <location>
        <begin position="49"/>
        <end position="239"/>
    </location>
</feature>
<keyword evidence="7" id="KW-1185">Reference proteome</keyword>
<organism evidence="6 7">
    <name type="scientific">Aedes albopictus</name>
    <name type="common">Asian tiger mosquito</name>
    <name type="synonym">Stegomyia albopicta</name>
    <dbReference type="NCBI Taxonomy" id="7160"/>
    <lineage>
        <taxon>Eukaryota</taxon>
        <taxon>Metazoa</taxon>
        <taxon>Ecdysozoa</taxon>
        <taxon>Arthropoda</taxon>
        <taxon>Hexapoda</taxon>
        <taxon>Insecta</taxon>
        <taxon>Pterygota</taxon>
        <taxon>Neoptera</taxon>
        <taxon>Endopterygota</taxon>
        <taxon>Diptera</taxon>
        <taxon>Nematocera</taxon>
        <taxon>Culicoidea</taxon>
        <taxon>Culicidae</taxon>
        <taxon>Culicinae</taxon>
        <taxon>Aedini</taxon>
        <taxon>Aedes</taxon>
        <taxon>Stegomyia</taxon>
    </lineage>
</organism>
<dbReference type="PANTHER" id="PTHR16650">
    <property type="entry name" value="C21ORF13-RELATED"/>
    <property type="match status" value="1"/>
</dbReference>
<evidence type="ECO:0000313" key="7">
    <source>
        <dbReference type="Proteomes" id="UP000069940"/>
    </source>
</evidence>
<keyword evidence="2 3" id="KW-0175">Coiled coil</keyword>
<reference evidence="6" key="2">
    <citation type="submission" date="2025-05" db="UniProtKB">
        <authorList>
            <consortium name="EnsemblMetazoa"/>
        </authorList>
    </citation>
    <scope>IDENTIFICATION</scope>
    <source>
        <strain evidence="6">Foshan</strain>
    </source>
</reference>
<dbReference type="PANTHER" id="PTHR16650:SF6">
    <property type="entry name" value="GH21622P"/>
    <property type="match status" value="1"/>
</dbReference>
<proteinExistence type="inferred from homology"/>
<evidence type="ECO:0000256" key="3">
    <source>
        <dbReference type="SAM" id="Coils"/>
    </source>
</evidence>
<protein>
    <recommendedName>
        <fullName evidence="5">Lebercilin domain-containing protein</fullName>
    </recommendedName>
</protein>
<feature type="compositionally biased region" description="Basic and acidic residues" evidence="4">
    <location>
        <begin position="532"/>
        <end position="557"/>
    </location>
</feature>
<dbReference type="EnsemblMetazoa" id="AALFPA23_002517.R2400">
    <property type="protein sequence ID" value="AALFPA23_002517.P2400"/>
    <property type="gene ID" value="AALFPA23_002517"/>
</dbReference>
<evidence type="ECO:0000256" key="4">
    <source>
        <dbReference type="SAM" id="MobiDB-lite"/>
    </source>
</evidence>
<comment type="similarity">
    <text evidence="1">Belongs to the LCA5 family.</text>
</comment>
<dbReference type="InterPro" id="IPR026188">
    <property type="entry name" value="Lebercilin-like"/>
</dbReference>
<feature type="region of interest" description="Disordered" evidence="4">
    <location>
        <begin position="532"/>
        <end position="559"/>
    </location>
</feature>
<reference evidence="7" key="1">
    <citation type="journal article" date="2015" name="Proc. Natl. Acad. Sci. U.S.A.">
        <title>Genome sequence of the Asian Tiger mosquito, Aedes albopictus, reveals insights into its biology, genetics, and evolution.</title>
        <authorList>
            <person name="Chen X.G."/>
            <person name="Jiang X."/>
            <person name="Gu J."/>
            <person name="Xu M."/>
            <person name="Wu Y."/>
            <person name="Deng Y."/>
            <person name="Zhang C."/>
            <person name="Bonizzoni M."/>
            <person name="Dermauw W."/>
            <person name="Vontas J."/>
            <person name="Armbruster P."/>
            <person name="Huang X."/>
            <person name="Yang Y."/>
            <person name="Zhang H."/>
            <person name="He W."/>
            <person name="Peng H."/>
            <person name="Liu Y."/>
            <person name="Wu K."/>
            <person name="Chen J."/>
            <person name="Lirakis M."/>
            <person name="Topalis P."/>
            <person name="Van Leeuwen T."/>
            <person name="Hall A.B."/>
            <person name="Jiang X."/>
            <person name="Thorpe C."/>
            <person name="Mueller R.L."/>
            <person name="Sun C."/>
            <person name="Waterhouse R.M."/>
            <person name="Yan G."/>
            <person name="Tu Z.J."/>
            <person name="Fang X."/>
            <person name="James A.A."/>
        </authorList>
    </citation>
    <scope>NUCLEOTIDE SEQUENCE [LARGE SCALE GENOMIC DNA]</scope>
    <source>
        <strain evidence="7">Foshan</strain>
    </source>
</reference>
<dbReference type="RefSeq" id="XP_062704797.1">
    <property type="nucleotide sequence ID" value="XM_062848813.1"/>
</dbReference>
<name>A0ABM1XSV9_AEDAL</name>